<proteinExistence type="predicted"/>
<comment type="caution">
    <text evidence="2">The sequence shown here is derived from an EMBL/GenBank/DDBJ whole genome shotgun (WGS) entry which is preliminary data.</text>
</comment>
<dbReference type="AlphaFoldDB" id="A0A921FPE9"/>
<feature type="non-terminal residue" evidence="2">
    <location>
        <position position="1"/>
    </location>
</feature>
<evidence type="ECO:0000313" key="3">
    <source>
        <dbReference type="Proteomes" id="UP000703315"/>
    </source>
</evidence>
<gene>
    <name evidence="2" type="ORF">K8V32_10895</name>
</gene>
<organism evidence="2 3">
    <name type="scientific">Enteractinococcus helveticum</name>
    <dbReference type="NCBI Taxonomy" id="1837282"/>
    <lineage>
        <taxon>Bacteria</taxon>
        <taxon>Bacillati</taxon>
        <taxon>Actinomycetota</taxon>
        <taxon>Actinomycetes</taxon>
        <taxon>Micrococcales</taxon>
        <taxon>Micrococcaceae</taxon>
    </lineage>
</organism>
<evidence type="ECO:0000313" key="2">
    <source>
        <dbReference type="EMBL" id="HJF15286.1"/>
    </source>
</evidence>
<dbReference type="Gene3D" id="1.20.1250.20">
    <property type="entry name" value="MFS general substrate transporter like domains"/>
    <property type="match status" value="1"/>
</dbReference>
<feature type="transmembrane region" description="Helical" evidence="1">
    <location>
        <begin position="48"/>
        <end position="72"/>
    </location>
</feature>
<dbReference type="EMBL" id="DYXC01000123">
    <property type="protein sequence ID" value="HJF15286.1"/>
    <property type="molecule type" value="Genomic_DNA"/>
</dbReference>
<reference evidence="2" key="2">
    <citation type="submission" date="2021-09" db="EMBL/GenBank/DDBJ databases">
        <authorList>
            <person name="Gilroy R."/>
        </authorList>
    </citation>
    <scope>NUCLEOTIDE SEQUENCE</scope>
    <source>
        <strain evidence="2">ChiHjej13B12-14962</strain>
    </source>
</reference>
<sequence>GICTAALAALHAGPITGIIAAIMLGLAYGTVLVTGLTRVQKIAPPHELAGLTGIFYAVTYIGFLFPTVIAALLPLMPYSTTLLVFAGLALISMLIAFGRIRRVRGPWNNGRE</sequence>
<reference evidence="2" key="1">
    <citation type="journal article" date="2021" name="PeerJ">
        <title>Extensive microbial diversity within the chicken gut microbiome revealed by metagenomics and culture.</title>
        <authorList>
            <person name="Gilroy R."/>
            <person name="Ravi A."/>
            <person name="Getino M."/>
            <person name="Pursley I."/>
            <person name="Horton D.L."/>
            <person name="Alikhan N.F."/>
            <person name="Baker D."/>
            <person name="Gharbi K."/>
            <person name="Hall N."/>
            <person name="Watson M."/>
            <person name="Adriaenssens E.M."/>
            <person name="Foster-Nyarko E."/>
            <person name="Jarju S."/>
            <person name="Secka A."/>
            <person name="Antonio M."/>
            <person name="Oren A."/>
            <person name="Chaudhuri R.R."/>
            <person name="La Ragione R."/>
            <person name="Hildebrand F."/>
            <person name="Pallen M.J."/>
        </authorList>
    </citation>
    <scope>NUCLEOTIDE SEQUENCE</scope>
    <source>
        <strain evidence="2">ChiHjej13B12-14962</strain>
    </source>
</reference>
<keyword evidence="1" id="KW-1133">Transmembrane helix</keyword>
<dbReference type="InterPro" id="IPR036259">
    <property type="entry name" value="MFS_trans_sf"/>
</dbReference>
<evidence type="ECO:0000256" key="1">
    <source>
        <dbReference type="SAM" id="Phobius"/>
    </source>
</evidence>
<dbReference type="Proteomes" id="UP000703315">
    <property type="component" value="Unassembled WGS sequence"/>
</dbReference>
<name>A0A921FPE9_9MICC</name>
<keyword evidence="1" id="KW-0472">Membrane</keyword>
<dbReference type="SUPFAM" id="SSF103473">
    <property type="entry name" value="MFS general substrate transporter"/>
    <property type="match status" value="1"/>
</dbReference>
<feature type="transmembrane region" description="Helical" evidence="1">
    <location>
        <begin position="78"/>
        <end position="97"/>
    </location>
</feature>
<keyword evidence="1" id="KW-0812">Transmembrane</keyword>
<accession>A0A921FPE9</accession>
<feature type="transmembrane region" description="Helical" evidence="1">
    <location>
        <begin position="15"/>
        <end position="36"/>
    </location>
</feature>
<protein>
    <submittedName>
        <fullName evidence="2">MFS transporter</fullName>
    </submittedName>
</protein>